<gene>
    <name evidence="2" type="ORF">CMUST_11145</name>
</gene>
<dbReference type="GO" id="GO:0003677">
    <property type="term" value="F:DNA binding"/>
    <property type="evidence" value="ECO:0007669"/>
    <property type="project" value="InterPro"/>
</dbReference>
<reference evidence="2 3" key="1">
    <citation type="journal article" date="2015" name="Genome Announc.">
        <title>Complete Genome Sequence of the Type Strain Corynebacterium mustelae DSM 45274, Isolated from Various Tissues of a Male Ferret with Lethal Sepsis.</title>
        <authorList>
            <person name="Ruckert C."/>
            <person name="Eimer J."/>
            <person name="Winkler A."/>
            <person name="Tauch A."/>
        </authorList>
    </citation>
    <scope>NUCLEOTIDE SEQUENCE [LARGE SCALE GENOMIC DNA]</scope>
    <source>
        <strain evidence="2 3">DSM 45274</strain>
    </source>
</reference>
<reference evidence="3" key="2">
    <citation type="submission" date="2015-05" db="EMBL/GenBank/DDBJ databases">
        <title>Complete genome sequence of Corynebacterium mustelae DSM 45274, isolated from various tissues of a male ferret with lethal sepsis.</title>
        <authorList>
            <person name="Ruckert C."/>
            <person name="Albersmeier A."/>
            <person name="Winkler A."/>
            <person name="Tauch A."/>
        </authorList>
    </citation>
    <scope>NUCLEOTIDE SEQUENCE [LARGE SCALE GENOMIC DNA]</scope>
    <source>
        <strain evidence="3">DSM 45274</strain>
    </source>
</reference>
<evidence type="ECO:0000256" key="1">
    <source>
        <dbReference type="SAM" id="MobiDB-lite"/>
    </source>
</evidence>
<feature type="compositionally biased region" description="Basic and acidic residues" evidence="1">
    <location>
        <begin position="59"/>
        <end position="71"/>
    </location>
</feature>
<dbReference type="OrthoDB" id="4281720at2"/>
<proteinExistence type="predicted"/>
<dbReference type="EMBL" id="CP011542">
    <property type="protein sequence ID" value="AKK06544.1"/>
    <property type="molecule type" value="Genomic_DNA"/>
</dbReference>
<dbReference type="PANTHER" id="PTHR33215">
    <property type="entry name" value="PROTEIN DISTAL ANTENNA"/>
    <property type="match status" value="1"/>
</dbReference>
<dbReference type="KEGG" id="cmv:CMUST_11145"/>
<dbReference type="SUPFAM" id="SSF46689">
    <property type="entry name" value="Homeodomain-like"/>
    <property type="match status" value="1"/>
</dbReference>
<evidence type="ECO:0000313" key="2">
    <source>
        <dbReference type="EMBL" id="AKK06544.1"/>
    </source>
</evidence>
<dbReference type="Proteomes" id="UP000035199">
    <property type="component" value="Chromosome"/>
</dbReference>
<keyword evidence="3" id="KW-1185">Reference proteome</keyword>
<feature type="region of interest" description="Disordered" evidence="1">
    <location>
        <begin position="48"/>
        <end position="71"/>
    </location>
</feature>
<sequence length="108" mass="12751">MASHYPKQFKRDAVAFYENNLDLTLLEVSDQLGVNRSTLLGWVKAMGKGNRTRGSYKKPQHEKNTSETDRIQQLEQENRRLHKELDKVLEERDILRKAAKYFAEETNW</sequence>
<dbReference type="RefSeq" id="WP_047262557.1">
    <property type="nucleotide sequence ID" value="NZ_CP011542.1"/>
</dbReference>
<dbReference type="InterPro" id="IPR002514">
    <property type="entry name" value="Transposase_8"/>
</dbReference>
<dbReference type="InterPro" id="IPR009057">
    <property type="entry name" value="Homeodomain-like_sf"/>
</dbReference>
<dbReference type="PANTHER" id="PTHR33215:SF13">
    <property type="entry name" value="PROTEIN DISTAL ANTENNA"/>
    <property type="match status" value="1"/>
</dbReference>
<organism evidence="2 3">
    <name type="scientific">Corynebacterium mustelae</name>
    <dbReference type="NCBI Taxonomy" id="571915"/>
    <lineage>
        <taxon>Bacteria</taxon>
        <taxon>Bacillati</taxon>
        <taxon>Actinomycetota</taxon>
        <taxon>Actinomycetes</taxon>
        <taxon>Mycobacteriales</taxon>
        <taxon>Corynebacteriaceae</taxon>
        <taxon>Corynebacterium</taxon>
    </lineage>
</organism>
<evidence type="ECO:0000313" key="3">
    <source>
        <dbReference type="Proteomes" id="UP000035199"/>
    </source>
</evidence>
<dbReference type="Gene3D" id="1.10.10.60">
    <property type="entry name" value="Homeodomain-like"/>
    <property type="match status" value="1"/>
</dbReference>
<dbReference type="GO" id="GO:0006313">
    <property type="term" value="P:DNA transposition"/>
    <property type="evidence" value="ECO:0007669"/>
    <property type="project" value="InterPro"/>
</dbReference>
<dbReference type="AlphaFoldDB" id="A0A0G3GZE4"/>
<dbReference type="InterPro" id="IPR051839">
    <property type="entry name" value="RD_transcriptional_regulator"/>
</dbReference>
<dbReference type="Pfam" id="PF01527">
    <property type="entry name" value="HTH_Tnp_1"/>
    <property type="match status" value="1"/>
</dbReference>
<name>A0A0G3GZE4_9CORY</name>
<accession>A0A0G3GZE4</accession>
<protein>
    <submittedName>
        <fullName evidence="2">Transposase</fullName>
    </submittedName>
</protein>
<dbReference type="PATRIC" id="fig|571915.4.peg.2377"/>
<dbReference type="GO" id="GO:0004803">
    <property type="term" value="F:transposase activity"/>
    <property type="evidence" value="ECO:0007669"/>
    <property type="project" value="InterPro"/>
</dbReference>
<dbReference type="STRING" id="571915.CMUST_11145"/>